<dbReference type="PROSITE" id="PS00108">
    <property type="entry name" value="PROTEIN_KINASE_ST"/>
    <property type="match status" value="1"/>
</dbReference>
<keyword evidence="7" id="KW-0808">Transferase</keyword>
<dbReference type="Proteomes" id="UP000179807">
    <property type="component" value="Unassembled WGS sequence"/>
</dbReference>
<dbReference type="PANTHER" id="PTHR11909">
    <property type="entry name" value="CASEIN KINASE-RELATED"/>
    <property type="match status" value="1"/>
</dbReference>
<keyword evidence="2 4" id="KW-0547">Nucleotide-binding</keyword>
<evidence type="ECO:0000313" key="8">
    <source>
        <dbReference type="Proteomes" id="UP000179807"/>
    </source>
</evidence>
<gene>
    <name evidence="7" type="ORF">TRFO_03988</name>
</gene>
<evidence type="ECO:0000256" key="2">
    <source>
        <dbReference type="ARBA" id="ARBA00022741"/>
    </source>
</evidence>
<dbReference type="VEuPathDB" id="TrichDB:TRFO_03988"/>
<feature type="domain" description="Protein kinase" evidence="6">
    <location>
        <begin position="72"/>
        <end position="334"/>
    </location>
</feature>
<keyword evidence="7" id="KW-0418">Kinase</keyword>
<dbReference type="GeneID" id="94826325"/>
<comment type="caution">
    <text evidence="7">The sequence shown here is derived from an EMBL/GenBank/DDBJ whole genome shotgun (WGS) entry which is preliminary data.</text>
</comment>
<dbReference type="OrthoDB" id="5979581at2759"/>
<evidence type="ECO:0000313" key="7">
    <source>
        <dbReference type="EMBL" id="OHT11069.1"/>
    </source>
</evidence>
<accession>A0A1J4KNS1</accession>
<dbReference type="InterPro" id="IPR000719">
    <property type="entry name" value="Prot_kinase_dom"/>
</dbReference>
<keyword evidence="8" id="KW-1185">Reference proteome</keyword>
<dbReference type="EC" id="2.7.11.1" evidence="1"/>
<dbReference type="RefSeq" id="XP_068364205.1">
    <property type="nucleotide sequence ID" value="XM_068491621.1"/>
</dbReference>
<evidence type="ECO:0000256" key="1">
    <source>
        <dbReference type="ARBA" id="ARBA00012513"/>
    </source>
</evidence>
<protein>
    <recommendedName>
        <fullName evidence="1">non-specific serine/threonine protein kinase</fullName>
        <ecNumber evidence="1">2.7.11.1</ecNumber>
    </recommendedName>
</protein>
<reference evidence="7" key="1">
    <citation type="submission" date="2016-10" db="EMBL/GenBank/DDBJ databases">
        <authorList>
            <person name="Benchimol M."/>
            <person name="Almeida L.G."/>
            <person name="Vasconcelos A.T."/>
            <person name="Perreira-Neves A."/>
            <person name="Rosa I.A."/>
            <person name="Tasca T."/>
            <person name="Bogo M.R."/>
            <person name="de Souza W."/>
        </authorList>
    </citation>
    <scope>NUCLEOTIDE SEQUENCE [LARGE SCALE GENOMIC DNA]</scope>
    <source>
        <strain evidence="7">K</strain>
    </source>
</reference>
<sequence length="391" mass="45741">MTFILESREGRKFNQRPKSELGVLKYEVIFDRFFFRYSFKNLIIQSVILHQIMTAKKPIPPEFKKGFEVSHFRFERMIGKGGYGYIFIVKDLEDDNYYAMKIEKIGKNKKGLLPEIEFMPTMQGTPYFPKFYGSGEEGEYRWILYEILGPSLTFMRFELPRNHYSKYTALKAGIEMLNGIEECHRRGIVHRDVKPGNFLIRPDSEHPIVLIDFGLSRPFKESPDGPIIPPREKIGFIGTTRYASPSAFEGKEQTRGDDLISWFYSLVEMIRGSLPFPPSLDREQVYQAKVEISTDKLCENLPSQFKILWEEIKDLKYEDEPNYDRIRELLQEMIDGLKKKKKYAKLDWLRISRKRMKKISGIDIQDESGDDVKVFFSQKNVQHTGPGCTIA</sequence>
<dbReference type="InterPro" id="IPR017441">
    <property type="entry name" value="Protein_kinase_ATP_BS"/>
</dbReference>
<dbReference type="SMART" id="SM00220">
    <property type="entry name" value="S_TKc"/>
    <property type="match status" value="1"/>
</dbReference>
<evidence type="ECO:0000256" key="4">
    <source>
        <dbReference type="PROSITE-ProRule" id="PRU10141"/>
    </source>
</evidence>
<name>A0A1J4KNS1_9EUKA</name>
<organism evidence="7 8">
    <name type="scientific">Tritrichomonas foetus</name>
    <dbReference type="NCBI Taxonomy" id="1144522"/>
    <lineage>
        <taxon>Eukaryota</taxon>
        <taxon>Metamonada</taxon>
        <taxon>Parabasalia</taxon>
        <taxon>Tritrichomonadida</taxon>
        <taxon>Tritrichomonadidae</taxon>
        <taxon>Tritrichomonas</taxon>
    </lineage>
</organism>
<dbReference type="GO" id="GO:0005524">
    <property type="term" value="F:ATP binding"/>
    <property type="evidence" value="ECO:0007669"/>
    <property type="project" value="UniProtKB-UniRule"/>
</dbReference>
<dbReference type="PROSITE" id="PS50011">
    <property type="entry name" value="PROTEIN_KINASE_DOM"/>
    <property type="match status" value="1"/>
</dbReference>
<dbReference type="InterPro" id="IPR008271">
    <property type="entry name" value="Ser/Thr_kinase_AS"/>
</dbReference>
<dbReference type="PROSITE" id="PS00107">
    <property type="entry name" value="PROTEIN_KINASE_ATP"/>
    <property type="match status" value="1"/>
</dbReference>
<dbReference type="AlphaFoldDB" id="A0A1J4KNS1"/>
<dbReference type="GO" id="GO:0004674">
    <property type="term" value="F:protein serine/threonine kinase activity"/>
    <property type="evidence" value="ECO:0007669"/>
    <property type="project" value="UniProtKB-KW"/>
</dbReference>
<evidence type="ECO:0000256" key="5">
    <source>
        <dbReference type="RuleBase" id="RU000304"/>
    </source>
</evidence>
<keyword evidence="5" id="KW-0723">Serine/threonine-protein kinase</keyword>
<proteinExistence type="inferred from homology"/>
<comment type="similarity">
    <text evidence="5">Belongs to the protein kinase superfamily.</text>
</comment>
<dbReference type="Pfam" id="PF00069">
    <property type="entry name" value="Pkinase"/>
    <property type="match status" value="1"/>
</dbReference>
<evidence type="ECO:0000259" key="6">
    <source>
        <dbReference type="PROSITE" id="PS50011"/>
    </source>
</evidence>
<keyword evidence="3 4" id="KW-0067">ATP-binding</keyword>
<dbReference type="InterPro" id="IPR050235">
    <property type="entry name" value="CK1_Ser-Thr_kinase"/>
</dbReference>
<dbReference type="Gene3D" id="1.10.510.10">
    <property type="entry name" value="Transferase(Phosphotransferase) domain 1"/>
    <property type="match status" value="1"/>
</dbReference>
<dbReference type="EMBL" id="MLAK01000594">
    <property type="protein sequence ID" value="OHT11069.1"/>
    <property type="molecule type" value="Genomic_DNA"/>
</dbReference>
<evidence type="ECO:0000256" key="3">
    <source>
        <dbReference type="ARBA" id="ARBA00022840"/>
    </source>
</evidence>
<feature type="binding site" evidence="4">
    <location>
        <position position="101"/>
    </location>
    <ligand>
        <name>ATP</name>
        <dbReference type="ChEBI" id="CHEBI:30616"/>
    </ligand>
</feature>
<dbReference type="InterPro" id="IPR011009">
    <property type="entry name" value="Kinase-like_dom_sf"/>
</dbReference>
<dbReference type="SUPFAM" id="SSF56112">
    <property type="entry name" value="Protein kinase-like (PK-like)"/>
    <property type="match status" value="1"/>
</dbReference>